<dbReference type="RefSeq" id="WP_149357606.1">
    <property type="nucleotide sequence ID" value="NZ_JAECSB010000057.1"/>
</dbReference>
<dbReference type="EMBL" id="JAECSB010000057">
    <property type="protein sequence ID" value="MBH5144209.1"/>
    <property type="molecule type" value="Genomic_DNA"/>
</dbReference>
<feature type="transmembrane region" description="Helical" evidence="1">
    <location>
        <begin position="37"/>
        <end position="61"/>
    </location>
</feature>
<proteinExistence type="predicted"/>
<accession>A0A8I1D800</accession>
<evidence type="ECO:0000313" key="2">
    <source>
        <dbReference type="EMBL" id="MBH5144209.1"/>
    </source>
</evidence>
<reference evidence="2 3" key="1">
    <citation type="submission" date="2020-12" db="EMBL/GenBank/DDBJ databases">
        <title>Draft genome sequence of furan degrading bacterial strain FUR100.</title>
        <authorList>
            <person name="Woiski C."/>
        </authorList>
    </citation>
    <scope>NUCLEOTIDE SEQUENCE [LARGE SCALE GENOMIC DNA]</scope>
    <source>
        <strain evidence="2 3">FUR100</strain>
    </source>
</reference>
<sequence>MDGNSFAIGVFIAFNVLSVAGGLFCARRSYVRHRRPLRAFMAGIGGLFIAPAVLMIFVALARPQVRG</sequence>
<keyword evidence="1" id="KW-0472">Membrane</keyword>
<name>A0A8I1D800_RHOER</name>
<keyword evidence="1" id="KW-0812">Transmembrane</keyword>
<dbReference type="AlphaFoldDB" id="A0A8I1D800"/>
<evidence type="ECO:0000313" key="3">
    <source>
        <dbReference type="Proteomes" id="UP000627573"/>
    </source>
</evidence>
<keyword evidence="1" id="KW-1133">Transmembrane helix</keyword>
<comment type="caution">
    <text evidence="2">The sequence shown here is derived from an EMBL/GenBank/DDBJ whole genome shotgun (WGS) entry which is preliminary data.</text>
</comment>
<dbReference type="Proteomes" id="UP000627573">
    <property type="component" value="Unassembled WGS sequence"/>
</dbReference>
<organism evidence="2 3">
    <name type="scientific">Rhodococcus erythropolis</name>
    <name type="common">Arthrobacter picolinophilus</name>
    <dbReference type="NCBI Taxonomy" id="1833"/>
    <lineage>
        <taxon>Bacteria</taxon>
        <taxon>Bacillati</taxon>
        <taxon>Actinomycetota</taxon>
        <taxon>Actinomycetes</taxon>
        <taxon>Mycobacteriales</taxon>
        <taxon>Nocardiaceae</taxon>
        <taxon>Rhodococcus</taxon>
        <taxon>Rhodococcus erythropolis group</taxon>
    </lineage>
</organism>
<protein>
    <submittedName>
        <fullName evidence="2">Uncharacterized protein</fullName>
    </submittedName>
</protein>
<feature type="transmembrane region" description="Helical" evidence="1">
    <location>
        <begin position="6"/>
        <end position="25"/>
    </location>
</feature>
<evidence type="ECO:0000256" key="1">
    <source>
        <dbReference type="SAM" id="Phobius"/>
    </source>
</evidence>
<gene>
    <name evidence="2" type="ORF">I3517_16455</name>
</gene>
<keyword evidence="3" id="KW-1185">Reference proteome</keyword>